<evidence type="ECO:0000313" key="6">
    <source>
        <dbReference type="Proteomes" id="UP001595711"/>
    </source>
</evidence>
<evidence type="ECO:0000256" key="2">
    <source>
        <dbReference type="ARBA" id="ARBA00022741"/>
    </source>
</evidence>
<dbReference type="InterPro" id="IPR003593">
    <property type="entry name" value="AAA+_ATPase"/>
</dbReference>
<protein>
    <submittedName>
        <fullName evidence="5">ABC transporter ATP-binding protein</fullName>
    </submittedName>
</protein>
<dbReference type="CDD" id="cd03219">
    <property type="entry name" value="ABC_Mj1267_LivG_branched"/>
    <property type="match status" value="1"/>
</dbReference>
<name>A0ABV7VNF3_9PROT</name>
<feature type="domain" description="ABC transporter" evidence="4">
    <location>
        <begin position="5"/>
        <end position="253"/>
    </location>
</feature>
<keyword evidence="2" id="KW-0547">Nucleotide-binding</keyword>
<keyword evidence="6" id="KW-1185">Reference proteome</keyword>
<dbReference type="InterPro" id="IPR051120">
    <property type="entry name" value="ABC_AA/LPS_Transport"/>
</dbReference>
<dbReference type="InterPro" id="IPR027417">
    <property type="entry name" value="P-loop_NTPase"/>
</dbReference>
<dbReference type="PANTHER" id="PTHR45772">
    <property type="entry name" value="CONSERVED COMPONENT OF ABC TRANSPORTER FOR NATURAL AMINO ACIDS-RELATED"/>
    <property type="match status" value="1"/>
</dbReference>
<evidence type="ECO:0000313" key="5">
    <source>
        <dbReference type="EMBL" id="MFC3678427.1"/>
    </source>
</evidence>
<evidence type="ECO:0000256" key="3">
    <source>
        <dbReference type="ARBA" id="ARBA00022840"/>
    </source>
</evidence>
<dbReference type="Pfam" id="PF00005">
    <property type="entry name" value="ABC_tran"/>
    <property type="match status" value="1"/>
</dbReference>
<reference evidence="6" key="1">
    <citation type="journal article" date="2019" name="Int. J. Syst. Evol. Microbiol.">
        <title>The Global Catalogue of Microorganisms (GCM) 10K type strain sequencing project: providing services to taxonomists for standard genome sequencing and annotation.</title>
        <authorList>
            <consortium name="The Broad Institute Genomics Platform"/>
            <consortium name="The Broad Institute Genome Sequencing Center for Infectious Disease"/>
            <person name="Wu L."/>
            <person name="Ma J."/>
        </authorList>
    </citation>
    <scope>NUCLEOTIDE SEQUENCE [LARGE SCALE GENOMIC DNA]</scope>
    <source>
        <strain evidence="6">KCTC 42182</strain>
    </source>
</reference>
<dbReference type="SUPFAM" id="SSF52540">
    <property type="entry name" value="P-loop containing nucleoside triphosphate hydrolases"/>
    <property type="match status" value="1"/>
</dbReference>
<comment type="caution">
    <text evidence="5">The sequence shown here is derived from an EMBL/GenBank/DDBJ whole genome shotgun (WGS) entry which is preliminary data.</text>
</comment>
<dbReference type="EMBL" id="JBHRYJ010000009">
    <property type="protein sequence ID" value="MFC3678427.1"/>
    <property type="molecule type" value="Genomic_DNA"/>
</dbReference>
<keyword evidence="1" id="KW-0813">Transport</keyword>
<evidence type="ECO:0000256" key="1">
    <source>
        <dbReference type="ARBA" id="ARBA00022448"/>
    </source>
</evidence>
<dbReference type="PANTHER" id="PTHR45772:SF9">
    <property type="entry name" value="CONSERVED COMPONENT OF ABC TRANSPORTER FOR NATURAL AMINO ACIDS"/>
    <property type="match status" value="1"/>
</dbReference>
<dbReference type="SMART" id="SM00382">
    <property type="entry name" value="AAA"/>
    <property type="match status" value="1"/>
</dbReference>
<keyword evidence="3 5" id="KW-0067">ATP-binding</keyword>
<gene>
    <name evidence="5" type="ORF">ACFOOQ_22970</name>
</gene>
<dbReference type="Proteomes" id="UP001595711">
    <property type="component" value="Unassembled WGS sequence"/>
</dbReference>
<proteinExistence type="predicted"/>
<accession>A0ABV7VNF3</accession>
<dbReference type="RefSeq" id="WP_379730061.1">
    <property type="nucleotide sequence ID" value="NZ_JBHRYJ010000009.1"/>
</dbReference>
<dbReference type="PROSITE" id="PS50893">
    <property type="entry name" value="ABC_TRANSPORTER_2"/>
    <property type="match status" value="1"/>
</dbReference>
<sequence>MNPLLAVNGLSVHFTGLKAVEDVSFEVASGSIVGLIGPNGAGKTTLLNCLSRILNPTYGAVEYDGHDLLGRPVHRLSEIGVTRTFQNLELFGEGTVLENVVVGCFPRFRSNMISELLSLPSANRARRAAYEEARQLIEELGLLPHIDTVVSGLPYGVQKSVELARALAGKPKLLLLDEPAAGMNPEESRQLGETIRGLRDKRGITVLLVEHDMRLVMGVCENIVVLVQGAKVCEGPPQVVRGNSMVIKAYLGEEEAEDA</sequence>
<dbReference type="InterPro" id="IPR003439">
    <property type="entry name" value="ABC_transporter-like_ATP-bd"/>
</dbReference>
<dbReference type="Gene3D" id="3.40.50.300">
    <property type="entry name" value="P-loop containing nucleotide triphosphate hydrolases"/>
    <property type="match status" value="1"/>
</dbReference>
<organism evidence="5 6">
    <name type="scientific">Ferrovibrio xuzhouensis</name>
    <dbReference type="NCBI Taxonomy" id="1576914"/>
    <lineage>
        <taxon>Bacteria</taxon>
        <taxon>Pseudomonadati</taxon>
        <taxon>Pseudomonadota</taxon>
        <taxon>Alphaproteobacteria</taxon>
        <taxon>Rhodospirillales</taxon>
        <taxon>Rhodospirillaceae</taxon>
        <taxon>Ferrovibrio</taxon>
    </lineage>
</organism>
<evidence type="ECO:0000259" key="4">
    <source>
        <dbReference type="PROSITE" id="PS50893"/>
    </source>
</evidence>
<dbReference type="GO" id="GO:0005524">
    <property type="term" value="F:ATP binding"/>
    <property type="evidence" value="ECO:0007669"/>
    <property type="project" value="UniProtKB-KW"/>
</dbReference>